<dbReference type="EMBL" id="BAABME010027830">
    <property type="protein sequence ID" value="GAA0176178.1"/>
    <property type="molecule type" value="Genomic_DNA"/>
</dbReference>
<evidence type="ECO:0000256" key="1">
    <source>
        <dbReference type="ARBA" id="ARBA00004613"/>
    </source>
</evidence>
<gene>
    <name evidence="6" type="ORF">LIER_42035</name>
</gene>
<dbReference type="PANTHER" id="PTHR33191">
    <property type="entry name" value="RIPENING-RELATED PROTEIN 2-RELATED"/>
    <property type="match status" value="1"/>
</dbReference>
<feature type="signal peptide" evidence="5">
    <location>
        <begin position="1"/>
        <end position="24"/>
    </location>
</feature>
<protein>
    <recommendedName>
        <fullName evidence="8">RlpA-like double-psi beta-barrel domain-containing protein</fullName>
    </recommendedName>
</protein>
<dbReference type="InterPro" id="IPR036908">
    <property type="entry name" value="RlpA-like_sf"/>
</dbReference>
<dbReference type="PANTHER" id="PTHR33191:SF85">
    <property type="entry name" value="RLPA-LIKE PROTEIN DOUBLE-PSI BETA-BARREL DOMAIN-CONTAINING PROTEIN"/>
    <property type="match status" value="1"/>
</dbReference>
<sequence length="133" mass="14624">MKAFVQAIFMTLLMIPFLSINVDAKSTKAILTINSFEKGGDGGGPSECDGKYHSNNELIVALSTRWYNGGSRCHQFITITARNGKTVRAKVVDECDSHHGCKTNIVDASQAVWIALDVPKSDWGWMDITWSDA</sequence>
<evidence type="ECO:0000256" key="5">
    <source>
        <dbReference type="SAM" id="SignalP"/>
    </source>
</evidence>
<dbReference type="InterPro" id="IPR039271">
    <property type="entry name" value="Kiwellin-like"/>
</dbReference>
<dbReference type="Pfam" id="PF24300">
    <property type="entry name" value="KWL1"/>
    <property type="match status" value="1"/>
</dbReference>
<dbReference type="Gene3D" id="2.40.40.10">
    <property type="entry name" value="RlpA-like domain"/>
    <property type="match status" value="1"/>
</dbReference>
<accession>A0AAV3RMK3</accession>
<reference evidence="6 7" key="1">
    <citation type="submission" date="2024-01" db="EMBL/GenBank/DDBJ databases">
        <title>The complete chloroplast genome sequence of Lithospermum erythrorhizon: insights into the phylogenetic relationship among Boraginaceae species and the maternal lineages of purple gromwells.</title>
        <authorList>
            <person name="Okada T."/>
            <person name="Watanabe K."/>
        </authorList>
    </citation>
    <scope>NUCLEOTIDE SEQUENCE [LARGE SCALE GENOMIC DNA]</scope>
</reference>
<keyword evidence="7" id="KW-1185">Reference proteome</keyword>
<comment type="subcellular location">
    <subcellularLocation>
        <location evidence="1">Secreted</location>
    </subcellularLocation>
</comment>
<proteinExistence type="inferred from homology"/>
<evidence type="ECO:0000256" key="3">
    <source>
        <dbReference type="ARBA" id="ARBA00022525"/>
    </source>
</evidence>
<evidence type="ECO:0000313" key="7">
    <source>
        <dbReference type="Proteomes" id="UP001454036"/>
    </source>
</evidence>
<dbReference type="CDD" id="cd22270">
    <property type="entry name" value="DPBB_kiwellin-like"/>
    <property type="match status" value="1"/>
</dbReference>
<dbReference type="GO" id="GO:0005576">
    <property type="term" value="C:extracellular region"/>
    <property type="evidence" value="ECO:0007669"/>
    <property type="project" value="UniProtKB-SubCell"/>
</dbReference>
<dbReference type="SUPFAM" id="SSF50685">
    <property type="entry name" value="Barwin-like endoglucanases"/>
    <property type="match status" value="1"/>
</dbReference>
<organism evidence="6 7">
    <name type="scientific">Lithospermum erythrorhizon</name>
    <name type="common">Purple gromwell</name>
    <name type="synonym">Lithospermum officinale var. erythrorhizon</name>
    <dbReference type="NCBI Taxonomy" id="34254"/>
    <lineage>
        <taxon>Eukaryota</taxon>
        <taxon>Viridiplantae</taxon>
        <taxon>Streptophyta</taxon>
        <taxon>Embryophyta</taxon>
        <taxon>Tracheophyta</taxon>
        <taxon>Spermatophyta</taxon>
        <taxon>Magnoliopsida</taxon>
        <taxon>eudicotyledons</taxon>
        <taxon>Gunneridae</taxon>
        <taxon>Pentapetalae</taxon>
        <taxon>asterids</taxon>
        <taxon>lamiids</taxon>
        <taxon>Boraginales</taxon>
        <taxon>Boraginaceae</taxon>
        <taxon>Boraginoideae</taxon>
        <taxon>Lithospermeae</taxon>
        <taxon>Lithospermum</taxon>
    </lineage>
</organism>
<evidence type="ECO:0000313" key="6">
    <source>
        <dbReference type="EMBL" id="GAA0176178.1"/>
    </source>
</evidence>
<comment type="caution">
    <text evidence="6">The sequence shown here is derived from an EMBL/GenBank/DDBJ whole genome shotgun (WGS) entry which is preliminary data.</text>
</comment>
<evidence type="ECO:0000256" key="4">
    <source>
        <dbReference type="ARBA" id="ARBA00022729"/>
    </source>
</evidence>
<keyword evidence="4 5" id="KW-0732">Signal</keyword>
<comment type="similarity">
    <text evidence="2">Belongs to the kiwellin family.</text>
</comment>
<evidence type="ECO:0008006" key="8">
    <source>
        <dbReference type="Google" id="ProtNLM"/>
    </source>
</evidence>
<name>A0AAV3RMK3_LITER</name>
<dbReference type="AlphaFoldDB" id="A0AAV3RMK3"/>
<keyword evidence="3" id="KW-0964">Secreted</keyword>
<dbReference type="Proteomes" id="UP001454036">
    <property type="component" value="Unassembled WGS sequence"/>
</dbReference>
<feature type="chain" id="PRO_5043439003" description="RlpA-like double-psi beta-barrel domain-containing protein" evidence="5">
    <location>
        <begin position="25"/>
        <end position="133"/>
    </location>
</feature>
<evidence type="ECO:0000256" key="2">
    <source>
        <dbReference type="ARBA" id="ARBA00005592"/>
    </source>
</evidence>